<feature type="domain" description="Replication protein A 70 kDa DNA-binding subunit B/D first OB fold" evidence="2">
    <location>
        <begin position="21"/>
        <end position="109"/>
    </location>
</feature>
<evidence type="ECO:0000313" key="3">
    <source>
        <dbReference type="EMBL" id="KAK9756874.1"/>
    </source>
</evidence>
<dbReference type="InterPro" id="IPR003871">
    <property type="entry name" value="RFA1B/D_OB_1st"/>
</dbReference>
<evidence type="ECO:0000259" key="2">
    <source>
        <dbReference type="Pfam" id="PF02721"/>
    </source>
</evidence>
<dbReference type="Proteomes" id="UP001443914">
    <property type="component" value="Unassembled WGS sequence"/>
</dbReference>
<dbReference type="InterPro" id="IPR012340">
    <property type="entry name" value="NA-bd_OB-fold"/>
</dbReference>
<dbReference type="Gene3D" id="2.40.50.140">
    <property type="entry name" value="Nucleic acid-binding proteins"/>
    <property type="match status" value="2"/>
</dbReference>
<proteinExistence type="predicted"/>
<protein>
    <recommendedName>
        <fullName evidence="2">Replication protein A 70 kDa DNA-binding subunit B/D first OB fold domain-containing protein</fullName>
    </recommendedName>
</protein>
<dbReference type="PANTHER" id="PTHR47165:SF4">
    <property type="entry name" value="OS03G0429900 PROTEIN"/>
    <property type="match status" value="1"/>
</dbReference>
<dbReference type="EMBL" id="JBDFQZ010000001">
    <property type="protein sequence ID" value="KAK9756874.1"/>
    <property type="molecule type" value="Genomic_DNA"/>
</dbReference>
<dbReference type="Pfam" id="PF02721">
    <property type="entry name" value="DUF223"/>
    <property type="match status" value="1"/>
</dbReference>
<reference evidence="3" key="1">
    <citation type="submission" date="2024-03" db="EMBL/GenBank/DDBJ databases">
        <title>WGS assembly of Saponaria officinalis var. Norfolk2.</title>
        <authorList>
            <person name="Jenkins J."/>
            <person name="Shu S."/>
            <person name="Grimwood J."/>
            <person name="Barry K."/>
            <person name="Goodstein D."/>
            <person name="Schmutz J."/>
            <person name="Leebens-Mack J."/>
            <person name="Osbourn A."/>
        </authorList>
    </citation>
    <scope>NUCLEOTIDE SEQUENCE [LARGE SCALE GENOMIC DNA]</scope>
    <source>
        <strain evidence="3">JIC</strain>
    </source>
</reference>
<accession>A0AAW1NE62</accession>
<dbReference type="AlphaFoldDB" id="A0AAW1NE62"/>
<sequence length="453" mass="50559">MAAAPLLTIRQLTVGVRLTQMNVRVIHKWTRPDIKEKGKIRSIELLLLDAENEVIQATIMKQLVSYFGPKVTVGEVYTIRSLKVDSNIGPDKATSNPCRLKFLFSSKVQGTNDTSIPLHGYRFADFEDILNDKVATTHYIGQWRVQTTFNATVFHVNPDIPAVKQFETSLSTPSASNSLQVIEIPDDDEHNKGLYYTLAKVVDVDCNAGWYYASCKLCLAKIFKNDKSGWTCTRDGCDGKISGLSSSIPRFQVEFVVTDASNEEADFVVFDSQITQFISHSASDLLAKLEKAGEMESMPRELEAFVDKTFVFKINIHEKFNICQGSNSYTVYSMSDDEELADKWHDKYTQLFKEEFDSFKSSTKGLGVRVENVKLTIGGSSGTLTDHCNVLGSNVSSHQDEESETAETSPKITPLKRSYPCPDVISGQQHEMNLCTGDSTSATKKPVFVKKEK</sequence>
<dbReference type="CDD" id="cd04480">
    <property type="entry name" value="RPA1_DBD_A_like"/>
    <property type="match status" value="1"/>
</dbReference>
<gene>
    <name evidence="3" type="ORF">RND81_01G126400</name>
</gene>
<comment type="caution">
    <text evidence="3">The sequence shown here is derived from an EMBL/GenBank/DDBJ whole genome shotgun (WGS) entry which is preliminary data.</text>
</comment>
<evidence type="ECO:0000256" key="1">
    <source>
        <dbReference type="SAM" id="MobiDB-lite"/>
    </source>
</evidence>
<dbReference type="SUPFAM" id="SSF50249">
    <property type="entry name" value="Nucleic acid-binding proteins"/>
    <property type="match status" value="2"/>
</dbReference>
<feature type="compositionally biased region" description="Polar residues" evidence="1">
    <location>
        <begin position="426"/>
        <end position="443"/>
    </location>
</feature>
<feature type="region of interest" description="Disordered" evidence="1">
    <location>
        <begin position="393"/>
        <end position="453"/>
    </location>
</feature>
<dbReference type="PANTHER" id="PTHR47165">
    <property type="entry name" value="OS03G0429900 PROTEIN"/>
    <property type="match status" value="1"/>
</dbReference>
<name>A0AAW1NE62_SAPOF</name>
<evidence type="ECO:0000313" key="4">
    <source>
        <dbReference type="Proteomes" id="UP001443914"/>
    </source>
</evidence>
<organism evidence="3 4">
    <name type="scientific">Saponaria officinalis</name>
    <name type="common">Common soapwort</name>
    <name type="synonym">Lychnis saponaria</name>
    <dbReference type="NCBI Taxonomy" id="3572"/>
    <lineage>
        <taxon>Eukaryota</taxon>
        <taxon>Viridiplantae</taxon>
        <taxon>Streptophyta</taxon>
        <taxon>Embryophyta</taxon>
        <taxon>Tracheophyta</taxon>
        <taxon>Spermatophyta</taxon>
        <taxon>Magnoliopsida</taxon>
        <taxon>eudicotyledons</taxon>
        <taxon>Gunneridae</taxon>
        <taxon>Pentapetalae</taxon>
        <taxon>Caryophyllales</taxon>
        <taxon>Caryophyllaceae</taxon>
        <taxon>Caryophylleae</taxon>
        <taxon>Saponaria</taxon>
    </lineage>
</organism>
<keyword evidence="4" id="KW-1185">Reference proteome</keyword>